<evidence type="ECO:0000313" key="2">
    <source>
        <dbReference type="Proteomes" id="UP000677413"/>
    </source>
</evidence>
<dbReference type="RefSeq" id="WP_210881938.1">
    <property type="nucleotide sequence ID" value="NZ_JAGPYQ010000001.1"/>
</dbReference>
<reference evidence="1 2" key="1">
    <citation type="submission" date="2021-04" db="EMBL/GenBank/DDBJ databases">
        <authorList>
            <person name="Tang X."/>
            <person name="Zhou X."/>
            <person name="Chen X."/>
            <person name="Cernava T."/>
            <person name="Zhang C."/>
        </authorList>
    </citation>
    <scope>NUCLEOTIDE SEQUENCE [LARGE SCALE GENOMIC DNA]</scope>
    <source>
        <strain evidence="1 2">BH-SS-21</strain>
    </source>
</reference>
<keyword evidence="2" id="KW-1185">Reference proteome</keyword>
<dbReference type="Proteomes" id="UP000677413">
    <property type="component" value="Unassembled WGS sequence"/>
</dbReference>
<accession>A0A940XQJ8</accession>
<sequence length="106" mass="11731">MNSEVFVSLVRRTTQEDPRLRERAADEVTDRVNGYSEAEAVTLATLLSASAAHEANATVLEAQLHAIVELTSTGHVKVEHLHYLREIDCSKIPTSLGEYVVDLLEE</sequence>
<gene>
    <name evidence="1" type="ORF">J8N05_09190</name>
</gene>
<evidence type="ECO:0000313" key="1">
    <source>
        <dbReference type="EMBL" id="MBQ0848386.1"/>
    </source>
</evidence>
<comment type="caution">
    <text evidence="1">The sequence shown here is derived from an EMBL/GenBank/DDBJ whole genome shotgun (WGS) entry which is preliminary data.</text>
</comment>
<organism evidence="1 2">
    <name type="scientific">Streptomyces liliiviolaceus</name>
    <dbReference type="NCBI Taxonomy" id="2823109"/>
    <lineage>
        <taxon>Bacteria</taxon>
        <taxon>Bacillati</taxon>
        <taxon>Actinomycetota</taxon>
        <taxon>Actinomycetes</taxon>
        <taxon>Kitasatosporales</taxon>
        <taxon>Streptomycetaceae</taxon>
        <taxon>Streptomyces</taxon>
    </lineage>
</organism>
<protein>
    <submittedName>
        <fullName evidence="1">Uncharacterized protein</fullName>
    </submittedName>
</protein>
<dbReference type="AlphaFoldDB" id="A0A940XQJ8"/>
<dbReference type="EMBL" id="JAGPYQ010000001">
    <property type="protein sequence ID" value="MBQ0848386.1"/>
    <property type="molecule type" value="Genomic_DNA"/>
</dbReference>
<name>A0A940XQJ8_9ACTN</name>
<proteinExistence type="predicted"/>